<dbReference type="GO" id="GO:0031369">
    <property type="term" value="F:translation initiation factor binding"/>
    <property type="evidence" value="ECO:0007669"/>
    <property type="project" value="TreeGrafter"/>
</dbReference>
<dbReference type="GO" id="GO:0015031">
    <property type="term" value="P:protein transport"/>
    <property type="evidence" value="ECO:0007669"/>
    <property type="project" value="UniProtKB-KW"/>
</dbReference>
<accession>A0AAV8WG00</accession>
<dbReference type="GO" id="GO:0005543">
    <property type="term" value="F:phospholipid binding"/>
    <property type="evidence" value="ECO:0007669"/>
    <property type="project" value="TreeGrafter"/>
</dbReference>
<comment type="subcellular location">
    <subcellularLocation>
        <location evidence="1">Cytoplasm</location>
    </subcellularLocation>
    <subcellularLocation>
        <location evidence="2">Nucleus</location>
        <location evidence="2">Nuclear pore complex</location>
    </subcellularLocation>
</comment>
<sequence length="584" mass="68309">MTCRRKRRRIKKRPNLNIRQKNQLPIRHILKQLEIQRQEEVNSAIQARLNKFKDFSQQQEADKRKQWLKQQQAFIKDMQLKESRIFEALNEYDKNTSDEHAKLVQHYQNLAERRKMHEKELATREKQRQLVNSYIDNIKKGQQEFRSIYQQIIIILKSCENNEELKLLLGDDFKQLKTLPEQLDEVIGYCKNGKVSEAEVRKVVELVQQVGALYSKIGQAVAKINKKKEEPQKPQNIITTVPPVNNAINEKFTESIAVGKEAEKLSPTLNSNITKYVSLSNLKMYTEIMDFWEKHSESFKILEQDTSLKQFKFECKKAINTPVNSLSGINSSHILDKYNRLYKLLSGQTVIVGEKQINASRHPQGIAFCMDLLAKKFVLQGDLMVSSNPESAFCYATVIISLWNDFPVFGNLVLAYFYKFCPYLVPYYIPRQVGESDEEYYTKQGYQYVDGQIEKQDKFLKRMTGIMRLYSAVLIVKPKRGQNTTPHNIKHGWRLLSSILKLEPQVDISATIVHTLLETAGFELEARYDRFFKKLILILLDKFLPRCREKCTGGAVTRLELLLSEYMKNKRFEQPNGYLNYPYW</sequence>
<evidence type="ECO:0000256" key="15">
    <source>
        <dbReference type="ARBA" id="ARBA00030897"/>
    </source>
</evidence>
<evidence type="ECO:0000256" key="7">
    <source>
        <dbReference type="ARBA" id="ARBA00022927"/>
    </source>
</evidence>
<dbReference type="InterPro" id="IPR038506">
    <property type="entry name" value="GLE1-like_sf"/>
</dbReference>
<dbReference type="FunFam" id="1.25.40.510:FF:000001">
    <property type="entry name" value="Nucleoporin GLE1 isoform 1"/>
    <property type="match status" value="1"/>
</dbReference>
<dbReference type="GO" id="GO:0044614">
    <property type="term" value="C:nuclear pore cytoplasmic filaments"/>
    <property type="evidence" value="ECO:0007669"/>
    <property type="project" value="TreeGrafter"/>
</dbReference>
<evidence type="ECO:0000256" key="6">
    <source>
        <dbReference type="ARBA" id="ARBA00022816"/>
    </source>
</evidence>
<evidence type="ECO:0000256" key="5">
    <source>
        <dbReference type="ARBA" id="ARBA00022490"/>
    </source>
</evidence>
<keyword evidence="5" id="KW-0963">Cytoplasm</keyword>
<dbReference type="GO" id="GO:0000822">
    <property type="term" value="F:inositol hexakisphosphate binding"/>
    <property type="evidence" value="ECO:0007669"/>
    <property type="project" value="TreeGrafter"/>
</dbReference>
<keyword evidence="4" id="KW-0813">Transport</keyword>
<evidence type="ECO:0000256" key="10">
    <source>
        <dbReference type="ARBA" id="ARBA00023132"/>
    </source>
</evidence>
<evidence type="ECO:0000256" key="2">
    <source>
        <dbReference type="ARBA" id="ARBA00004567"/>
    </source>
</evidence>
<evidence type="ECO:0000256" key="12">
    <source>
        <dbReference type="ARBA" id="ARBA00024680"/>
    </source>
</evidence>
<evidence type="ECO:0000256" key="11">
    <source>
        <dbReference type="ARBA" id="ARBA00023242"/>
    </source>
</evidence>
<name>A0AAV8WG00_9CUCU</name>
<evidence type="ECO:0000313" key="16">
    <source>
        <dbReference type="EMBL" id="KAJ8925487.1"/>
    </source>
</evidence>
<keyword evidence="10" id="KW-0906">Nuclear pore complex</keyword>
<evidence type="ECO:0000256" key="3">
    <source>
        <dbReference type="ARBA" id="ARBA00011056"/>
    </source>
</evidence>
<keyword evidence="7" id="KW-0653">Protein transport</keyword>
<proteinExistence type="inferred from homology"/>
<protein>
    <recommendedName>
        <fullName evidence="13">mRNA export factor GLE1</fullName>
    </recommendedName>
    <alternativeName>
        <fullName evidence="15">GLE1 RNA export mediator</fullName>
    </alternativeName>
    <alternativeName>
        <fullName evidence="14">Nucleoporin GLE1</fullName>
    </alternativeName>
</protein>
<evidence type="ECO:0000256" key="8">
    <source>
        <dbReference type="ARBA" id="ARBA00023010"/>
    </source>
</evidence>
<keyword evidence="6" id="KW-0509">mRNA transport</keyword>
<keyword evidence="11" id="KW-0539">Nucleus</keyword>
<dbReference type="InterPro" id="IPR012476">
    <property type="entry name" value="GLE1"/>
</dbReference>
<dbReference type="Pfam" id="PF07817">
    <property type="entry name" value="GLE1"/>
    <property type="match status" value="1"/>
</dbReference>
<evidence type="ECO:0000256" key="9">
    <source>
        <dbReference type="ARBA" id="ARBA00023054"/>
    </source>
</evidence>
<comment type="similarity">
    <text evidence="3">Belongs to the GLE1 family.</text>
</comment>
<keyword evidence="8" id="KW-0811">Translocation</keyword>
<dbReference type="EMBL" id="JANEYG010000001">
    <property type="protein sequence ID" value="KAJ8925487.1"/>
    <property type="molecule type" value="Genomic_DNA"/>
</dbReference>
<dbReference type="AlphaFoldDB" id="A0AAV8WG00"/>
<dbReference type="PANTHER" id="PTHR12960:SF0">
    <property type="entry name" value="MRNA EXPORT FACTOR GLE1"/>
    <property type="match status" value="1"/>
</dbReference>
<evidence type="ECO:0000256" key="13">
    <source>
        <dbReference type="ARBA" id="ARBA00026227"/>
    </source>
</evidence>
<dbReference type="Proteomes" id="UP001159042">
    <property type="component" value="Unassembled WGS sequence"/>
</dbReference>
<keyword evidence="9" id="KW-0175">Coiled coil</keyword>
<dbReference type="GO" id="GO:0016973">
    <property type="term" value="P:poly(A)+ mRNA export from nucleus"/>
    <property type="evidence" value="ECO:0007669"/>
    <property type="project" value="InterPro"/>
</dbReference>
<evidence type="ECO:0000313" key="17">
    <source>
        <dbReference type="Proteomes" id="UP001159042"/>
    </source>
</evidence>
<keyword evidence="17" id="KW-1185">Reference proteome</keyword>
<evidence type="ECO:0000256" key="1">
    <source>
        <dbReference type="ARBA" id="ARBA00004496"/>
    </source>
</evidence>
<evidence type="ECO:0000256" key="4">
    <source>
        <dbReference type="ARBA" id="ARBA00022448"/>
    </source>
</evidence>
<reference evidence="16 17" key="1">
    <citation type="journal article" date="2023" name="Insect Mol. Biol.">
        <title>Genome sequencing provides insights into the evolution of gene families encoding plant cell wall-degrading enzymes in longhorned beetles.</title>
        <authorList>
            <person name="Shin N.R."/>
            <person name="Okamura Y."/>
            <person name="Kirsch R."/>
            <person name="Pauchet Y."/>
        </authorList>
    </citation>
    <scope>NUCLEOTIDE SEQUENCE [LARGE SCALE GENOMIC DNA]</scope>
    <source>
        <strain evidence="16">EAD_L_NR</strain>
    </source>
</reference>
<dbReference type="GO" id="GO:0005737">
    <property type="term" value="C:cytoplasm"/>
    <property type="evidence" value="ECO:0007669"/>
    <property type="project" value="UniProtKB-SubCell"/>
</dbReference>
<comment type="function">
    <text evidence="12">Required for the export of mRNAs containing poly(A) tails from the nucleus into the cytoplasm. May be involved in the terminal step of the mRNA transport through the nuclear pore complex (NPC).</text>
</comment>
<evidence type="ECO:0000256" key="14">
    <source>
        <dbReference type="ARBA" id="ARBA00029983"/>
    </source>
</evidence>
<organism evidence="16 17">
    <name type="scientific">Exocentrus adspersus</name>
    <dbReference type="NCBI Taxonomy" id="1586481"/>
    <lineage>
        <taxon>Eukaryota</taxon>
        <taxon>Metazoa</taxon>
        <taxon>Ecdysozoa</taxon>
        <taxon>Arthropoda</taxon>
        <taxon>Hexapoda</taxon>
        <taxon>Insecta</taxon>
        <taxon>Pterygota</taxon>
        <taxon>Neoptera</taxon>
        <taxon>Endopterygota</taxon>
        <taxon>Coleoptera</taxon>
        <taxon>Polyphaga</taxon>
        <taxon>Cucujiformia</taxon>
        <taxon>Chrysomeloidea</taxon>
        <taxon>Cerambycidae</taxon>
        <taxon>Lamiinae</taxon>
        <taxon>Acanthocinini</taxon>
        <taxon>Exocentrus</taxon>
    </lineage>
</organism>
<comment type="caution">
    <text evidence="16">The sequence shown here is derived from an EMBL/GenBank/DDBJ whole genome shotgun (WGS) entry which is preliminary data.</text>
</comment>
<dbReference type="PANTHER" id="PTHR12960">
    <property type="entry name" value="GLE-1-RELATED"/>
    <property type="match status" value="1"/>
</dbReference>
<gene>
    <name evidence="16" type="ORF">NQ315_009325</name>
</gene>
<dbReference type="Gene3D" id="1.25.40.510">
    <property type="entry name" value="GLE1-like"/>
    <property type="match status" value="1"/>
</dbReference>